<feature type="compositionally biased region" description="Polar residues" evidence="1">
    <location>
        <begin position="312"/>
        <end position="328"/>
    </location>
</feature>
<sequence length="328" mass="36214">MIPARKLTFIGLNVVRLLSVVSLMLVFASTILVMVNNIKAVNRFEDLKLEVNGTVEAEELLDCDYIDGSTVPNQPAGVFWAIVASLLIIFQTIILFLSEASWPMTFFLNYFPVLGPNFGLGALGIFQGLIATQILSHHVDDFTLVSAFFLFAVGCINMLLGLIFRQGAKEKRSIRGWRGEQKNLLADKIGNGNPKGGNFYTGNSNPPIYSQNKSSFDEEKGHQFQFQLPERSDSQRTAFTDRSAMGFGRQAEKGGMRQLYLQSPQTPEPTAPRYGSPHPSSKHSNVTRSNTMISYASSFESPDNDAPPQRAADSQPQTPVFKSSNTAF</sequence>
<dbReference type="AlphaFoldDB" id="A0A5C3KSL7"/>
<name>A0A5C3KSL7_COPMA</name>
<keyword evidence="4" id="KW-1185">Reference proteome</keyword>
<feature type="transmembrane region" description="Helical" evidence="2">
    <location>
        <begin position="78"/>
        <end position="98"/>
    </location>
</feature>
<feature type="transmembrane region" description="Helical" evidence="2">
    <location>
        <begin position="12"/>
        <end position="35"/>
    </location>
</feature>
<organism evidence="3 4">
    <name type="scientific">Coprinopsis marcescibilis</name>
    <name type="common">Agaric fungus</name>
    <name type="synonym">Psathyrella marcescibilis</name>
    <dbReference type="NCBI Taxonomy" id="230819"/>
    <lineage>
        <taxon>Eukaryota</taxon>
        <taxon>Fungi</taxon>
        <taxon>Dikarya</taxon>
        <taxon>Basidiomycota</taxon>
        <taxon>Agaricomycotina</taxon>
        <taxon>Agaricomycetes</taxon>
        <taxon>Agaricomycetidae</taxon>
        <taxon>Agaricales</taxon>
        <taxon>Agaricineae</taxon>
        <taxon>Psathyrellaceae</taxon>
        <taxon>Coprinopsis</taxon>
    </lineage>
</organism>
<feature type="transmembrane region" description="Helical" evidence="2">
    <location>
        <begin position="142"/>
        <end position="164"/>
    </location>
</feature>
<dbReference type="STRING" id="230819.A0A5C3KSL7"/>
<accession>A0A5C3KSL7</accession>
<feature type="region of interest" description="Disordered" evidence="1">
    <location>
        <begin position="262"/>
        <end position="328"/>
    </location>
</feature>
<dbReference type="EMBL" id="ML210218">
    <property type="protein sequence ID" value="TFK23436.1"/>
    <property type="molecule type" value="Genomic_DNA"/>
</dbReference>
<keyword evidence="2" id="KW-1133">Transmembrane helix</keyword>
<evidence type="ECO:0000256" key="1">
    <source>
        <dbReference type="SAM" id="MobiDB-lite"/>
    </source>
</evidence>
<gene>
    <name evidence="3" type="ORF">FA15DRAFT_642423</name>
</gene>
<protein>
    <submittedName>
        <fullName evidence="3">Uncharacterized protein</fullName>
    </submittedName>
</protein>
<feature type="compositionally biased region" description="Polar residues" evidence="1">
    <location>
        <begin position="200"/>
        <end position="214"/>
    </location>
</feature>
<feature type="transmembrane region" description="Helical" evidence="2">
    <location>
        <begin position="110"/>
        <end position="130"/>
    </location>
</feature>
<evidence type="ECO:0000256" key="2">
    <source>
        <dbReference type="SAM" id="Phobius"/>
    </source>
</evidence>
<proteinExistence type="predicted"/>
<keyword evidence="2" id="KW-0812">Transmembrane</keyword>
<keyword evidence="2" id="KW-0472">Membrane</keyword>
<reference evidence="3 4" key="1">
    <citation type="journal article" date="2019" name="Nat. Ecol. Evol.">
        <title>Megaphylogeny resolves global patterns of mushroom evolution.</title>
        <authorList>
            <person name="Varga T."/>
            <person name="Krizsan K."/>
            <person name="Foldi C."/>
            <person name="Dima B."/>
            <person name="Sanchez-Garcia M."/>
            <person name="Sanchez-Ramirez S."/>
            <person name="Szollosi G.J."/>
            <person name="Szarkandi J.G."/>
            <person name="Papp V."/>
            <person name="Albert L."/>
            <person name="Andreopoulos W."/>
            <person name="Angelini C."/>
            <person name="Antonin V."/>
            <person name="Barry K.W."/>
            <person name="Bougher N.L."/>
            <person name="Buchanan P."/>
            <person name="Buyck B."/>
            <person name="Bense V."/>
            <person name="Catcheside P."/>
            <person name="Chovatia M."/>
            <person name="Cooper J."/>
            <person name="Damon W."/>
            <person name="Desjardin D."/>
            <person name="Finy P."/>
            <person name="Geml J."/>
            <person name="Haridas S."/>
            <person name="Hughes K."/>
            <person name="Justo A."/>
            <person name="Karasinski D."/>
            <person name="Kautmanova I."/>
            <person name="Kiss B."/>
            <person name="Kocsube S."/>
            <person name="Kotiranta H."/>
            <person name="LaButti K.M."/>
            <person name="Lechner B.E."/>
            <person name="Liimatainen K."/>
            <person name="Lipzen A."/>
            <person name="Lukacs Z."/>
            <person name="Mihaltcheva S."/>
            <person name="Morgado L.N."/>
            <person name="Niskanen T."/>
            <person name="Noordeloos M.E."/>
            <person name="Ohm R.A."/>
            <person name="Ortiz-Santana B."/>
            <person name="Ovrebo C."/>
            <person name="Racz N."/>
            <person name="Riley R."/>
            <person name="Savchenko A."/>
            <person name="Shiryaev A."/>
            <person name="Soop K."/>
            <person name="Spirin V."/>
            <person name="Szebenyi C."/>
            <person name="Tomsovsky M."/>
            <person name="Tulloss R.E."/>
            <person name="Uehling J."/>
            <person name="Grigoriev I.V."/>
            <person name="Vagvolgyi C."/>
            <person name="Papp T."/>
            <person name="Martin F.M."/>
            <person name="Miettinen O."/>
            <person name="Hibbett D.S."/>
            <person name="Nagy L.G."/>
        </authorList>
    </citation>
    <scope>NUCLEOTIDE SEQUENCE [LARGE SCALE GENOMIC DNA]</scope>
    <source>
        <strain evidence="3 4">CBS 121175</strain>
    </source>
</reference>
<feature type="region of interest" description="Disordered" evidence="1">
    <location>
        <begin position="195"/>
        <end position="222"/>
    </location>
</feature>
<feature type="compositionally biased region" description="Polar residues" evidence="1">
    <location>
        <begin position="278"/>
        <end position="301"/>
    </location>
</feature>
<evidence type="ECO:0000313" key="4">
    <source>
        <dbReference type="Proteomes" id="UP000307440"/>
    </source>
</evidence>
<dbReference type="Proteomes" id="UP000307440">
    <property type="component" value="Unassembled WGS sequence"/>
</dbReference>
<evidence type="ECO:0000313" key="3">
    <source>
        <dbReference type="EMBL" id="TFK23436.1"/>
    </source>
</evidence>
<dbReference type="OrthoDB" id="5327148at2759"/>